<accession>A0AAW1J1L0</accession>
<dbReference type="AlphaFoldDB" id="A0AAW1J1L0"/>
<dbReference type="Proteomes" id="UP001458880">
    <property type="component" value="Unassembled WGS sequence"/>
</dbReference>
<protein>
    <submittedName>
        <fullName evidence="2">Uncharacterized protein</fullName>
    </submittedName>
</protein>
<keyword evidence="3" id="KW-1185">Reference proteome</keyword>
<evidence type="ECO:0000313" key="3">
    <source>
        <dbReference type="Proteomes" id="UP001458880"/>
    </source>
</evidence>
<name>A0AAW1J1L0_POPJA</name>
<evidence type="ECO:0000256" key="1">
    <source>
        <dbReference type="SAM" id="MobiDB-lite"/>
    </source>
</evidence>
<feature type="region of interest" description="Disordered" evidence="1">
    <location>
        <begin position="22"/>
        <end position="108"/>
    </location>
</feature>
<reference evidence="2 3" key="1">
    <citation type="journal article" date="2024" name="BMC Genomics">
        <title>De novo assembly and annotation of Popillia japonica's genome with initial clues to its potential as an invasive pest.</title>
        <authorList>
            <person name="Cucini C."/>
            <person name="Boschi S."/>
            <person name="Funari R."/>
            <person name="Cardaioli E."/>
            <person name="Iannotti N."/>
            <person name="Marturano G."/>
            <person name="Paoli F."/>
            <person name="Bruttini M."/>
            <person name="Carapelli A."/>
            <person name="Frati F."/>
            <person name="Nardi F."/>
        </authorList>
    </citation>
    <scope>NUCLEOTIDE SEQUENCE [LARGE SCALE GENOMIC DNA]</scope>
    <source>
        <strain evidence="2">DMR45628</strain>
    </source>
</reference>
<feature type="compositionally biased region" description="Polar residues" evidence="1">
    <location>
        <begin position="76"/>
        <end position="108"/>
    </location>
</feature>
<organism evidence="2 3">
    <name type="scientific">Popillia japonica</name>
    <name type="common">Japanese beetle</name>
    <dbReference type="NCBI Taxonomy" id="7064"/>
    <lineage>
        <taxon>Eukaryota</taxon>
        <taxon>Metazoa</taxon>
        <taxon>Ecdysozoa</taxon>
        <taxon>Arthropoda</taxon>
        <taxon>Hexapoda</taxon>
        <taxon>Insecta</taxon>
        <taxon>Pterygota</taxon>
        <taxon>Neoptera</taxon>
        <taxon>Endopterygota</taxon>
        <taxon>Coleoptera</taxon>
        <taxon>Polyphaga</taxon>
        <taxon>Scarabaeiformia</taxon>
        <taxon>Scarabaeidae</taxon>
        <taxon>Rutelinae</taxon>
        <taxon>Popillia</taxon>
    </lineage>
</organism>
<gene>
    <name evidence="2" type="ORF">QE152_g31363</name>
</gene>
<sequence length="249" mass="28750">MNEKGNLHDSYEKEQHRLWDLYENLSSDEDPYVDSSGEYGSDENYVPSETSSTRSAESQMSDADDLPVKATKRSKTNPTKRVQPGTLIQGTSGVASAPQHKNTLQNEGISKNSRDAYFRPVSFHEMKKCFALCLLQGQISTSNMRRFFSYADILYFRPLFSYVMSGRRLNKYCEFYNVLLLSQRKKKKLNQFLQFLRAQNISDGIRIFSATEADYRSITKFFSNDPIPYHTYQLPSEKLLNVAEEFQSK</sequence>
<feature type="compositionally biased region" description="Polar residues" evidence="1">
    <location>
        <begin position="47"/>
        <end position="61"/>
    </location>
</feature>
<proteinExistence type="predicted"/>
<evidence type="ECO:0000313" key="2">
    <source>
        <dbReference type="EMBL" id="KAK9696753.1"/>
    </source>
</evidence>
<dbReference type="EMBL" id="JASPKY010000443">
    <property type="protein sequence ID" value="KAK9696753.1"/>
    <property type="molecule type" value="Genomic_DNA"/>
</dbReference>
<comment type="caution">
    <text evidence="2">The sequence shown here is derived from an EMBL/GenBank/DDBJ whole genome shotgun (WGS) entry which is preliminary data.</text>
</comment>